<organism evidence="1 2">
    <name type="scientific">Actinoalloteichus hymeniacidonis</name>
    <dbReference type="NCBI Taxonomy" id="340345"/>
    <lineage>
        <taxon>Bacteria</taxon>
        <taxon>Bacillati</taxon>
        <taxon>Actinomycetota</taxon>
        <taxon>Actinomycetes</taxon>
        <taxon>Pseudonocardiales</taxon>
        <taxon>Pseudonocardiaceae</taxon>
        <taxon>Actinoalloteichus</taxon>
    </lineage>
</organism>
<evidence type="ECO:0000313" key="1">
    <source>
        <dbReference type="EMBL" id="AOS61621.1"/>
    </source>
</evidence>
<name>A0AAC9MX30_9PSEU</name>
<dbReference type="EMBL" id="CP014859">
    <property type="protein sequence ID" value="AOS61621.1"/>
    <property type="molecule type" value="Genomic_DNA"/>
</dbReference>
<reference evidence="2" key="1">
    <citation type="submission" date="2016-03" db="EMBL/GenBank/DDBJ databases">
        <title>Complete genome sequence of the type strain Actinoalloteichus hymeniacidonis DSM 45092.</title>
        <authorList>
            <person name="Schaffert L."/>
            <person name="Albersmeier A."/>
            <person name="Winkler A."/>
            <person name="Kalinowski J."/>
            <person name="Zotchev S."/>
            <person name="Ruckert C."/>
        </authorList>
    </citation>
    <scope>NUCLEOTIDE SEQUENCE [LARGE SCALE GENOMIC DNA]</scope>
    <source>
        <strain evidence="2">HPA177(T) (DSM 45092(T))</strain>
    </source>
</reference>
<gene>
    <name evidence="1" type="ORF">TL08_03955</name>
</gene>
<keyword evidence="2" id="KW-1185">Reference proteome</keyword>
<sequence>MSGANSVAAEWISYLDSQAVELSVEVAAERIALVGGRSDVAAAVRVEVARTDTADLLDMLGRGRFLDLPAVQDGEPRRLRLERQATGVEVAVLRLRHDDLVARWLVAARYVPALLAALRNALTELDTREALAGLEVS</sequence>
<protein>
    <submittedName>
        <fullName evidence="1">Uncharacterized protein</fullName>
    </submittedName>
</protein>
<accession>A0AAC9MX30</accession>
<dbReference type="Proteomes" id="UP000095210">
    <property type="component" value="Chromosome"/>
</dbReference>
<dbReference type="KEGG" id="ahm:TL08_03955"/>
<proteinExistence type="predicted"/>
<dbReference type="RefSeq" id="WP_069846647.1">
    <property type="nucleotide sequence ID" value="NZ_CP014859.1"/>
</dbReference>
<dbReference type="AlphaFoldDB" id="A0AAC9MX30"/>
<evidence type="ECO:0000313" key="2">
    <source>
        <dbReference type="Proteomes" id="UP000095210"/>
    </source>
</evidence>